<evidence type="ECO:0000256" key="1">
    <source>
        <dbReference type="SAM" id="MobiDB-lite"/>
    </source>
</evidence>
<evidence type="ECO:0000313" key="4">
    <source>
        <dbReference type="Proteomes" id="UP000282656"/>
    </source>
</evidence>
<name>A0A3A8Q2A7_9BACT</name>
<feature type="compositionally biased region" description="Pro residues" evidence="1">
    <location>
        <begin position="27"/>
        <end position="36"/>
    </location>
</feature>
<protein>
    <submittedName>
        <fullName evidence="3">Carbohydrate-binding protein</fullName>
    </submittedName>
</protein>
<dbReference type="AlphaFoldDB" id="A0A3A8Q2A7"/>
<accession>A0A3A8Q2A7</accession>
<feature type="compositionally biased region" description="Low complexity" evidence="1">
    <location>
        <begin position="61"/>
        <end position="77"/>
    </location>
</feature>
<gene>
    <name evidence="3" type="ORF">D7X96_28885</name>
</gene>
<dbReference type="EMBL" id="RAWM01000105">
    <property type="protein sequence ID" value="RKH62896.1"/>
    <property type="molecule type" value="Genomic_DNA"/>
</dbReference>
<sequence>PTPVPDDTNIPAEDPTVETPTTGTPAPSTPQLPTSPLPTVGGQTPGTSTPVSNNPNGLPDSSESMAGGCSASGASGTLPFAGALLMLGAVALRRRRAPARALAPRAKR</sequence>
<keyword evidence="2" id="KW-0812">Transmembrane</keyword>
<dbReference type="Proteomes" id="UP000282656">
    <property type="component" value="Unassembled WGS sequence"/>
</dbReference>
<dbReference type="RefSeq" id="WP_244219763.1">
    <property type="nucleotide sequence ID" value="NZ_RAWM01000105.1"/>
</dbReference>
<dbReference type="InterPro" id="IPR024038">
    <property type="entry name" value="MYXO-CTERM"/>
</dbReference>
<keyword evidence="2" id="KW-1133">Transmembrane helix</keyword>
<dbReference type="NCBIfam" id="TIGR03901">
    <property type="entry name" value="MYXO-CTERM"/>
    <property type="match status" value="1"/>
</dbReference>
<feature type="transmembrane region" description="Helical" evidence="2">
    <location>
        <begin position="71"/>
        <end position="92"/>
    </location>
</feature>
<keyword evidence="2" id="KW-0472">Membrane</keyword>
<feature type="region of interest" description="Disordered" evidence="1">
    <location>
        <begin position="1"/>
        <end position="77"/>
    </location>
</feature>
<evidence type="ECO:0000256" key="2">
    <source>
        <dbReference type="SAM" id="Phobius"/>
    </source>
</evidence>
<reference evidence="4" key="1">
    <citation type="submission" date="2018-09" db="EMBL/GenBank/DDBJ databases">
        <authorList>
            <person name="Livingstone P.G."/>
            <person name="Whitworth D.E."/>
        </authorList>
    </citation>
    <scope>NUCLEOTIDE SEQUENCE [LARGE SCALE GENOMIC DNA]</scope>
    <source>
        <strain evidence="4">AB047A</strain>
    </source>
</reference>
<comment type="caution">
    <text evidence="3">The sequence shown here is derived from an EMBL/GenBank/DDBJ whole genome shotgun (WGS) entry which is preliminary data.</text>
</comment>
<organism evidence="3 4">
    <name type="scientific">Corallococcus interemptor</name>
    <dbReference type="NCBI Taxonomy" id="2316720"/>
    <lineage>
        <taxon>Bacteria</taxon>
        <taxon>Pseudomonadati</taxon>
        <taxon>Myxococcota</taxon>
        <taxon>Myxococcia</taxon>
        <taxon>Myxococcales</taxon>
        <taxon>Cystobacterineae</taxon>
        <taxon>Myxococcaceae</taxon>
        <taxon>Corallococcus</taxon>
    </lineage>
</organism>
<feature type="compositionally biased region" description="Polar residues" evidence="1">
    <location>
        <begin position="41"/>
        <end position="56"/>
    </location>
</feature>
<proteinExistence type="predicted"/>
<keyword evidence="4" id="KW-1185">Reference proteome</keyword>
<feature type="non-terminal residue" evidence="3">
    <location>
        <position position="1"/>
    </location>
</feature>
<evidence type="ECO:0000313" key="3">
    <source>
        <dbReference type="EMBL" id="RKH62896.1"/>
    </source>
</evidence>